<evidence type="ECO:0000256" key="3">
    <source>
        <dbReference type="ARBA" id="ARBA00022475"/>
    </source>
</evidence>
<evidence type="ECO:0000256" key="9">
    <source>
        <dbReference type="SAM" id="Phobius"/>
    </source>
</evidence>
<keyword evidence="6" id="KW-0653">Protein transport</keyword>
<evidence type="ECO:0000313" key="10">
    <source>
        <dbReference type="EMBL" id="CBH95252.1"/>
    </source>
</evidence>
<keyword evidence="4" id="KW-0997">Cell inner membrane</keyword>
<name>E6PK01_9ZZZZ</name>
<comment type="subcellular location">
    <subcellularLocation>
        <location evidence="1">Cell inner membrane</location>
    </subcellularLocation>
</comment>
<feature type="region of interest" description="Disordered" evidence="8">
    <location>
        <begin position="1"/>
        <end position="21"/>
    </location>
</feature>
<dbReference type="EMBL" id="CABM01000003">
    <property type="protein sequence ID" value="CBH95252.1"/>
    <property type="molecule type" value="Genomic_DNA"/>
</dbReference>
<keyword evidence="5 9" id="KW-0812">Transmembrane</keyword>
<evidence type="ECO:0000256" key="6">
    <source>
        <dbReference type="ARBA" id="ARBA00022927"/>
    </source>
</evidence>
<keyword evidence="2" id="KW-0813">Transport</keyword>
<feature type="compositionally biased region" description="Low complexity" evidence="8">
    <location>
        <begin position="1"/>
        <end position="13"/>
    </location>
</feature>
<evidence type="ECO:0000256" key="8">
    <source>
        <dbReference type="SAM" id="MobiDB-lite"/>
    </source>
</evidence>
<keyword evidence="7 9" id="KW-0472">Membrane</keyword>
<protein>
    <submittedName>
        <fullName evidence="10">Putative general secretory pathway N transmembrane protein</fullName>
    </submittedName>
</protein>
<dbReference type="GO" id="GO:0015628">
    <property type="term" value="P:protein secretion by the type II secretion system"/>
    <property type="evidence" value="ECO:0007669"/>
    <property type="project" value="InterPro"/>
</dbReference>
<dbReference type="GO" id="GO:0015627">
    <property type="term" value="C:type II protein secretion system complex"/>
    <property type="evidence" value="ECO:0007669"/>
    <property type="project" value="InterPro"/>
</dbReference>
<comment type="caution">
    <text evidence="10">The sequence shown here is derived from an EMBL/GenBank/DDBJ whole genome shotgun (WGS) entry which is preliminary data.</text>
</comment>
<sequence length="374" mass="39580">MTTPAASPQSAASLRFPPRHTPIPMLRLRSAPRPCSTDASMPSQRPSRLLLLLLRPSEIPTARINPHPMARRPNPAPGARWPLWLAGLLGLLLAFVLFAPASWLAASVARASQQHVLLAQAQGTWRDGSAQVVLAGGAQSRGAALAPGRLHWRIGLGGIWHGQVELVLRWPELAEAPLRLRAQLGVGGWSLRQLAASAQDAATPAAQALEETKDRSRVASTPLGGVRLRTSGGTQAWQAQLPADLLEGLGTPWNTLALQGRIGLSLHHASLESAAGRLRLNGEIRVDAADMSSRLSTVAPLGSYILRIHGDGANAGIDLSTRSGPLILAGHGVWNGQRLQFDGTARAGAGQEQALANLLSLLGQREGDHVRISL</sequence>
<evidence type="ECO:0000256" key="2">
    <source>
        <dbReference type="ARBA" id="ARBA00022448"/>
    </source>
</evidence>
<evidence type="ECO:0000256" key="1">
    <source>
        <dbReference type="ARBA" id="ARBA00004533"/>
    </source>
</evidence>
<dbReference type="AlphaFoldDB" id="E6PK01"/>
<accession>E6PK01</accession>
<evidence type="ECO:0000256" key="4">
    <source>
        <dbReference type="ARBA" id="ARBA00022519"/>
    </source>
</evidence>
<keyword evidence="3" id="KW-1003">Cell membrane</keyword>
<reference evidence="10" key="1">
    <citation type="submission" date="2009-10" db="EMBL/GenBank/DDBJ databases">
        <title>Diversity of trophic interactions inside an arsenic-rich microbial ecosystem.</title>
        <authorList>
            <person name="Bertin P.N."/>
            <person name="Heinrich-Salmeron A."/>
            <person name="Pelletier E."/>
            <person name="Goulhen-Chollet F."/>
            <person name="Arsene-Ploetze F."/>
            <person name="Gallien S."/>
            <person name="Calteau A."/>
            <person name="Vallenet D."/>
            <person name="Casiot C."/>
            <person name="Chane-Woon-Ming B."/>
            <person name="Giloteaux L."/>
            <person name="Barakat M."/>
            <person name="Bonnefoy V."/>
            <person name="Bruneel O."/>
            <person name="Chandler M."/>
            <person name="Cleiss J."/>
            <person name="Duran R."/>
            <person name="Elbaz-Poulichet F."/>
            <person name="Fonknechten N."/>
            <person name="Lauga B."/>
            <person name="Mornico D."/>
            <person name="Ortet P."/>
            <person name="Schaeffer C."/>
            <person name="Siguier P."/>
            <person name="Alexander Thil Smith A."/>
            <person name="Van Dorsselaer A."/>
            <person name="Weissenbach J."/>
            <person name="Medigue C."/>
            <person name="Le Paslier D."/>
        </authorList>
    </citation>
    <scope>NUCLEOTIDE SEQUENCE</scope>
</reference>
<keyword evidence="9" id="KW-1133">Transmembrane helix</keyword>
<organism evidence="10">
    <name type="scientific">mine drainage metagenome</name>
    <dbReference type="NCBI Taxonomy" id="410659"/>
    <lineage>
        <taxon>unclassified sequences</taxon>
        <taxon>metagenomes</taxon>
        <taxon>ecological metagenomes</taxon>
    </lineage>
</organism>
<feature type="transmembrane region" description="Helical" evidence="9">
    <location>
        <begin position="81"/>
        <end position="105"/>
    </location>
</feature>
<dbReference type="InterPro" id="IPR022792">
    <property type="entry name" value="T2SS_protein-GspN"/>
</dbReference>
<evidence type="ECO:0000256" key="5">
    <source>
        <dbReference type="ARBA" id="ARBA00022692"/>
    </source>
</evidence>
<gene>
    <name evidence="10" type="ORF">CARN2_0641</name>
</gene>
<proteinExistence type="predicted"/>
<dbReference type="Pfam" id="PF01203">
    <property type="entry name" value="T2SSN"/>
    <property type="match status" value="1"/>
</dbReference>
<evidence type="ECO:0000256" key="7">
    <source>
        <dbReference type="ARBA" id="ARBA00023136"/>
    </source>
</evidence>
<dbReference type="GO" id="GO:0005886">
    <property type="term" value="C:plasma membrane"/>
    <property type="evidence" value="ECO:0007669"/>
    <property type="project" value="UniProtKB-SubCell"/>
</dbReference>